<sequence>MAEGQVDDMKHSVVFAQGEQEAELADKWGIRVVPGGSVTTPMGFVAGGFHCGIKRKRPDLGAIRSAVPATAAGVFTQNRFQGAPLVVTRESLKAEGKLQAVVVNSGIANACTGKKGLEDAYAMRRLAAEVLDVPEPYVAVASTGWIGRPLPMDVVAAGLRRLPHHLGPHNAEAFCQAILTTDTFTKSVCVEMTIDGRRVCLAGAAKGSGMVKPNMATILGFLTTDAAVEREALQRALKRVTDETYNMITIDGDTSTNDMVLILANGLAGNNPLHEGHPEWEKFEQALLYVSRRLSQMIARDGEGATKLIQVHVHGAATKETARAVARTVIGSNLVKSAMFGEDGNWGRIIAAVGYCEAPIDPETVDIWVGDVQLVKNSLPVPYDEAALQAHLEQEAVHITIGLNQGHAEATAYGCDLTYEYIRINASYGRV</sequence>
<dbReference type="FunFam" id="3.10.20.340:FF:000001">
    <property type="entry name" value="Arginine biosynthesis bifunctional protein ArgJ, chloroplastic"/>
    <property type="match status" value="1"/>
</dbReference>
<comment type="pathway">
    <text evidence="13">Amino-acid biosynthesis; L-arginine biosynthesis; N(2)-acetyl-L-ornithine from L-glutamate: step 1/4.</text>
</comment>
<feature type="binding site" evidence="13">
    <location>
        <position position="217"/>
    </location>
    <ligand>
        <name>substrate</name>
    </ligand>
</feature>
<dbReference type="EMBL" id="BMOF01000006">
    <property type="protein sequence ID" value="GGJ94678.1"/>
    <property type="molecule type" value="Genomic_DNA"/>
</dbReference>
<evidence type="ECO:0000256" key="11">
    <source>
        <dbReference type="ARBA" id="ARBA00049439"/>
    </source>
</evidence>
<evidence type="ECO:0000256" key="8">
    <source>
        <dbReference type="ARBA" id="ARBA00023268"/>
    </source>
</evidence>
<dbReference type="Gene3D" id="3.60.70.12">
    <property type="entry name" value="L-amino peptidase D-ALA esterase/amidase"/>
    <property type="match status" value="1"/>
</dbReference>
<feature type="chain" id="PRO_5035349326" description="Arginine biosynthesis bifunctional protein ArgJ alpha chain" evidence="13">
    <location>
        <begin position="1"/>
        <end position="216"/>
    </location>
</feature>
<feature type="binding site" evidence="13">
    <location>
        <position position="303"/>
    </location>
    <ligand>
        <name>substrate</name>
    </ligand>
</feature>
<comment type="subcellular location">
    <subcellularLocation>
        <location evidence="1 13">Cytoplasm</location>
    </subcellularLocation>
</comment>
<evidence type="ECO:0000256" key="5">
    <source>
        <dbReference type="ARBA" id="ARBA00022605"/>
    </source>
</evidence>
<dbReference type="PANTHER" id="PTHR23100">
    <property type="entry name" value="ARGININE BIOSYNTHESIS BIFUNCTIONAL PROTEIN ARGJ"/>
    <property type="match status" value="1"/>
</dbReference>
<dbReference type="InterPro" id="IPR016117">
    <property type="entry name" value="ArgJ-like_dom_sf"/>
</dbReference>
<dbReference type="NCBIfam" id="NF003802">
    <property type="entry name" value="PRK05388.1"/>
    <property type="match status" value="1"/>
</dbReference>
<evidence type="ECO:0000256" key="9">
    <source>
        <dbReference type="ARBA" id="ARBA00023315"/>
    </source>
</evidence>
<dbReference type="Proteomes" id="UP000637720">
    <property type="component" value="Unassembled WGS sequence"/>
</dbReference>
<feature type="site" description="Cleavage; by autolysis" evidence="13">
    <location>
        <begin position="216"/>
        <end position="217"/>
    </location>
</feature>
<evidence type="ECO:0000256" key="12">
    <source>
        <dbReference type="ARBA" id="ARBA00054976"/>
    </source>
</evidence>
<dbReference type="NCBIfam" id="TIGR00120">
    <property type="entry name" value="ArgJ"/>
    <property type="match status" value="1"/>
</dbReference>
<dbReference type="GO" id="GO:0004358">
    <property type="term" value="F:L-glutamate N-acetyltransferase activity, acting on acetyl-L-ornithine as donor"/>
    <property type="evidence" value="ECO:0007669"/>
    <property type="project" value="UniProtKB-UniRule"/>
</dbReference>
<dbReference type="Gene3D" id="3.10.20.340">
    <property type="entry name" value="ArgJ beta chain, C-terminal domain"/>
    <property type="match status" value="1"/>
</dbReference>
<feature type="site" description="Involved in the stabilization of negative charge on the oxyanion by the formation of the oxyanion hole" evidence="13">
    <location>
        <position position="143"/>
    </location>
</feature>
<evidence type="ECO:0000313" key="14">
    <source>
        <dbReference type="EMBL" id="GGJ94678.1"/>
    </source>
</evidence>
<feature type="binding site" evidence="13">
    <location>
        <position position="180"/>
    </location>
    <ligand>
        <name>substrate</name>
    </ligand>
</feature>
<dbReference type="HAMAP" id="MF_01106">
    <property type="entry name" value="ArgJ"/>
    <property type="match status" value="1"/>
</dbReference>
<feature type="site" description="Involved in the stabilization of negative charge on the oxyanion by the formation of the oxyanion hole" evidence="13">
    <location>
        <position position="144"/>
    </location>
</feature>
<keyword evidence="4 13" id="KW-0055">Arginine biosynthesis</keyword>
<evidence type="ECO:0000256" key="7">
    <source>
        <dbReference type="ARBA" id="ARBA00022813"/>
    </source>
</evidence>
<dbReference type="AlphaFoldDB" id="A0A8J3B5A2"/>
<evidence type="ECO:0000256" key="10">
    <source>
        <dbReference type="ARBA" id="ARBA00048372"/>
    </source>
</evidence>
<name>A0A8J3B5A2_9BACI</name>
<dbReference type="InterPro" id="IPR042195">
    <property type="entry name" value="ArgJ_beta_C"/>
</dbReference>
<dbReference type="CDD" id="cd02152">
    <property type="entry name" value="OAT"/>
    <property type="match status" value="1"/>
</dbReference>
<dbReference type="GO" id="GO:0006592">
    <property type="term" value="P:ornithine biosynthetic process"/>
    <property type="evidence" value="ECO:0007669"/>
    <property type="project" value="TreeGrafter"/>
</dbReference>
<keyword evidence="5 13" id="KW-0028">Amino-acid biosynthesis</keyword>
<dbReference type="UniPathway" id="UPA00068">
    <property type="reaction ID" value="UER00106"/>
</dbReference>
<dbReference type="PANTHER" id="PTHR23100:SF0">
    <property type="entry name" value="ARGININE BIOSYNTHESIS BIFUNCTIONAL PROTEIN ARGJ, MITOCHONDRIAL"/>
    <property type="match status" value="1"/>
</dbReference>
<comment type="catalytic activity">
    <reaction evidence="10 13">
        <text>L-glutamate + acetyl-CoA = N-acetyl-L-glutamate + CoA + H(+)</text>
        <dbReference type="Rhea" id="RHEA:24292"/>
        <dbReference type="ChEBI" id="CHEBI:15378"/>
        <dbReference type="ChEBI" id="CHEBI:29985"/>
        <dbReference type="ChEBI" id="CHEBI:44337"/>
        <dbReference type="ChEBI" id="CHEBI:57287"/>
        <dbReference type="ChEBI" id="CHEBI:57288"/>
        <dbReference type="EC" id="2.3.1.1"/>
    </reaction>
</comment>
<reference evidence="14" key="1">
    <citation type="journal article" date="2014" name="Int. J. Syst. Evol. Microbiol.">
        <title>Complete genome sequence of Corynebacterium casei LMG S-19264T (=DSM 44701T), isolated from a smear-ripened cheese.</title>
        <authorList>
            <consortium name="US DOE Joint Genome Institute (JGI-PGF)"/>
            <person name="Walter F."/>
            <person name="Albersmeier A."/>
            <person name="Kalinowski J."/>
            <person name="Ruckert C."/>
        </authorList>
    </citation>
    <scope>NUCLEOTIDE SEQUENCE</scope>
    <source>
        <strain evidence="14">JCM 14719</strain>
    </source>
</reference>
<dbReference type="GO" id="GO:0006526">
    <property type="term" value="P:L-arginine biosynthetic process"/>
    <property type="evidence" value="ECO:0007669"/>
    <property type="project" value="UniProtKB-UniRule"/>
</dbReference>
<evidence type="ECO:0000256" key="13">
    <source>
        <dbReference type="HAMAP-Rule" id="MF_01106"/>
    </source>
</evidence>
<dbReference type="Gene3D" id="3.30.2330.10">
    <property type="entry name" value="arginine biosynthesis bifunctional protein suprefamily"/>
    <property type="match status" value="1"/>
</dbReference>
<comment type="pathway">
    <text evidence="13">Amino-acid biosynthesis; L-arginine biosynthesis; L-ornithine and N-acetyl-L-glutamate from L-glutamate and N(2)-acetyl-L-ornithine (cyclic): step 1/1.</text>
</comment>
<dbReference type="GO" id="GO:0004042">
    <property type="term" value="F:L-glutamate N-acetyltransferase activity"/>
    <property type="evidence" value="ECO:0007669"/>
    <property type="project" value="UniProtKB-UniRule"/>
</dbReference>
<dbReference type="FunFam" id="3.30.2330.10:FF:000001">
    <property type="entry name" value="Arginine biosynthesis bifunctional protein ArgJ, mitochondrial"/>
    <property type="match status" value="1"/>
</dbReference>
<dbReference type="InterPro" id="IPR002813">
    <property type="entry name" value="Arg_biosynth_ArgJ"/>
</dbReference>
<feature type="active site" description="Nucleophile" evidence="13">
    <location>
        <position position="217"/>
    </location>
</feature>
<keyword evidence="9 13" id="KW-0012">Acyltransferase</keyword>
<keyword evidence="13" id="KW-0963">Cytoplasm</keyword>
<comment type="caution">
    <text evidence="13">Lacks conserved residue(s) required for the propagation of feature annotation.</text>
</comment>
<dbReference type="EC" id="2.3.1.1" evidence="13"/>
<dbReference type="Pfam" id="PF01960">
    <property type="entry name" value="ArgJ"/>
    <property type="match status" value="1"/>
</dbReference>
<feature type="chain" id="PRO_5035349325" description="Arginine biosynthesis bifunctional protein ArgJ beta chain" evidence="13">
    <location>
        <begin position="217"/>
        <end position="431"/>
    </location>
</feature>
<keyword evidence="6 13" id="KW-0808">Transferase</keyword>
<comment type="similarity">
    <text evidence="2 13">Belongs to the ArgJ family.</text>
</comment>
<comment type="catalytic activity">
    <reaction evidence="11 13">
        <text>N(2)-acetyl-L-ornithine + L-glutamate = N-acetyl-L-glutamate + L-ornithine</text>
        <dbReference type="Rhea" id="RHEA:15349"/>
        <dbReference type="ChEBI" id="CHEBI:29985"/>
        <dbReference type="ChEBI" id="CHEBI:44337"/>
        <dbReference type="ChEBI" id="CHEBI:46911"/>
        <dbReference type="ChEBI" id="CHEBI:57805"/>
        <dbReference type="EC" id="2.3.1.35"/>
    </reaction>
</comment>
<proteinExistence type="inferred from homology"/>
<dbReference type="SUPFAM" id="SSF56266">
    <property type="entry name" value="DmpA/ArgJ-like"/>
    <property type="match status" value="1"/>
</dbReference>
<feature type="binding site" evidence="13">
    <location>
        <position position="425"/>
    </location>
    <ligand>
        <name>substrate</name>
    </ligand>
</feature>
<keyword evidence="7 13" id="KW-0068">Autocatalytic cleavage</keyword>
<evidence type="ECO:0000256" key="6">
    <source>
        <dbReference type="ARBA" id="ARBA00022679"/>
    </source>
</evidence>
<accession>A0A8J3B5A2</accession>
<comment type="caution">
    <text evidence="14">The sequence shown here is derived from an EMBL/GenBank/DDBJ whole genome shotgun (WGS) entry which is preliminary data.</text>
</comment>
<dbReference type="EC" id="2.3.1.35" evidence="13"/>
<dbReference type="RefSeq" id="WP_268238376.1">
    <property type="nucleotide sequence ID" value="NZ_BMOF01000006.1"/>
</dbReference>
<evidence type="ECO:0000256" key="4">
    <source>
        <dbReference type="ARBA" id="ARBA00022571"/>
    </source>
</evidence>
<evidence type="ECO:0000256" key="2">
    <source>
        <dbReference type="ARBA" id="ARBA00006774"/>
    </source>
</evidence>
<dbReference type="GO" id="GO:0005737">
    <property type="term" value="C:cytoplasm"/>
    <property type="evidence" value="ECO:0007669"/>
    <property type="project" value="UniProtKB-SubCell"/>
</dbReference>
<dbReference type="FunFam" id="3.60.70.12:FF:000001">
    <property type="entry name" value="Arginine biosynthesis bifunctional protein ArgJ, chloroplastic"/>
    <property type="match status" value="1"/>
</dbReference>
<keyword evidence="8 13" id="KW-0511">Multifunctional enzyme</keyword>
<protein>
    <recommendedName>
        <fullName evidence="13">Arginine biosynthesis bifunctional protein ArgJ</fullName>
    </recommendedName>
    <domain>
        <recommendedName>
            <fullName evidence="13">Glutamate N-acetyltransferase</fullName>
            <ecNumber evidence="13">2.3.1.35</ecNumber>
        </recommendedName>
        <alternativeName>
            <fullName evidence="13">Ornithine acetyltransferase</fullName>
            <shortName evidence="13">OATase</shortName>
        </alternativeName>
        <alternativeName>
            <fullName evidence="13">Ornithine transacetylase</fullName>
        </alternativeName>
    </domain>
    <domain>
        <recommendedName>
            <fullName evidence="13">Amino-acid acetyltransferase</fullName>
            <ecNumber evidence="13">2.3.1.1</ecNumber>
        </recommendedName>
        <alternativeName>
            <fullName evidence="13">N-acetylglutamate synthase</fullName>
            <shortName evidence="13">AGSase</shortName>
        </alternativeName>
    </domain>
    <component>
        <recommendedName>
            <fullName evidence="13">Arginine biosynthesis bifunctional protein ArgJ alpha chain</fullName>
        </recommendedName>
    </component>
    <component>
        <recommendedName>
            <fullName evidence="13">Arginine biosynthesis bifunctional protein ArgJ beta chain</fullName>
        </recommendedName>
    </component>
</protein>
<gene>
    <name evidence="13 14" type="primary">argJ</name>
    <name evidence="14" type="ORF">GCM10007043_05570</name>
</gene>
<comment type="function">
    <text evidence="12 13">Catalyzes two activities which are involved in the cyclic version of arginine biosynthesis: the synthesis of N-acetylglutamate from glutamate and acetyl-CoA as the acetyl donor, and of ornithine by transacetylation between N(2)-acetylornithine and glutamate.</text>
</comment>
<feature type="binding site" evidence="13">
    <location>
        <position position="206"/>
    </location>
    <ligand>
        <name>substrate</name>
    </ligand>
</feature>
<evidence type="ECO:0000313" key="15">
    <source>
        <dbReference type="Proteomes" id="UP000637720"/>
    </source>
</evidence>
<comment type="subunit">
    <text evidence="3 13">Heterotetramer of two alpha and two beta chains.</text>
</comment>
<evidence type="ECO:0000256" key="3">
    <source>
        <dbReference type="ARBA" id="ARBA00011475"/>
    </source>
</evidence>
<reference evidence="14" key="2">
    <citation type="submission" date="2020-09" db="EMBL/GenBank/DDBJ databases">
        <authorList>
            <person name="Sun Q."/>
            <person name="Ohkuma M."/>
        </authorList>
    </citation>
    <scope>NUCLEOTIDE SEQUENCE</scope>
    <source>
        <strain evidence="14">JCM 14719</strain>
    </source>
</reference>
<organism evidence="14 15">
    <name type="scientific">Calditerricola satsumensis</name>
    <dbReference type="NCBI Taxonomy" id="373054"/>
    <lineage>
        <taxon>Bacteria</taxon>
        <taxon>Bacillati</taxon>
        <taxon>Bacillota</taxon>
        <taxon>Bacilli</taxon>
        <taxon>Bacillales</taxon>
        <taxon>Bacillaceae</taxon>
        <taxon>Calditerricola</taxon>
    </lineage>
</organism>
<keyword evidence="15" id="KW-1185">Reference proteome</keyword>
<evidence type="ECO:0000256" key="1">
    <source>
        <dbReference type="ARBA" id="ARBA00004496"/>
    </source>
</evidence>